<dbReference type="Proteomes" id="UP001055879">
    <property type="component" value="Linkage Group LG11"/>
</dbReference>
<gene>
    <name evidence="1" type="ORF">L6452_32667</name>
</gene>
<comment type="caution">
    <text evidence="1">The sequence shown here is derived from an EMBL/GenBank/DDBJ whole genome shotgun (WGS) entry which is preliminary data.</text>
</comment>
<evidence type="ECO:0000313" key="2">
    <source>
        <dbReference type="Proteomes" id="UP001055879"/>
    </source>
</evidence>
<proteinExistence type="predicted"/>
<reference evidence="2" key="1">
    <citation type="journal article" date="2022" name="Mol. Ecol. Resour.">
        <title>The genomes of chicory, endive, great burdock and yacon provide insights into Asteraceae palaeo-polyploidization history and plant inulin production.</title>
        <authorList>
            <person name="Fan W."/>
            <person name="Wang S."/>
            <person name="Wang H."/>
            <person name="Wang A."/>
            <person name="Jiang F."/>
            <person name="Liu H."/>
            <person name="Zhao H."/>
            <person name="Xu D."/>
            <person name="Zhang Y."/>
        </authorList>
    </citation>
    <scope>NUCLEOTIDE SEQUENCE [LARGE SCALE GENOMIC DNA]</scope>
    <source>
        <strain evidence="2">cv. Niubang</strain>
    </source>
</reference>
<dbReference type="EMBL" id="CM042057">
    <property type="protein sequence ID" value="KAI3692843.1"/>
    <property type="molecule type" value="Genomic_DNA"/>
</dbReference>
<evidence type="ECO:0000313" key="1">
    <source>
        <dbReference type="EMBL" id="KAI3692843.1"/>
    </source>
</evidence>
<accession>A0ACB8Z5M6</accession>
<keyword evidence="2" id="KW-1185">Reference proteome</keyword>
<reference evidence="1 2" key="2">
    <citation type="journal article" date="2022" name="Mol. Ecol. Resour.">
        <title>The genomes of chicory, endive, great burdock and yacon provide insights into Asteraceae paleo-polyploidization history and plant inulin production.</title>
        <authorList>
            <person name="Fan W."/>
            <person name="Wang S."/>
            <person name="Wang H."/>
            <person name="Wang A."/>
            <person name="Jiang F."/>
            <person name="Liu H."/>
            <person name="Zhao H."/>
            <person name="Xu D."/>
            <person name="Zhang Y."/>
        </authorList>
    </citation>
    <scope>NUCLEOTIDE SEQUENCE [LARGE SCALE GENOMIC DNA]</scope>
    <source>
        <strain evidence="2">cv. Niubang</strain>
    </source>
</reference>
<sequence length="92" mass="9869">MVRDCCYRIGEIGSGQQQQSRAVFRSGQATLSMCRAGQMCAAFSMFLGSTIGDLRPSSCRSCVRRDGGQLGSLPAALDQLQRLQKAQDGCCS</sequence>
<protein>
    <submittedName>
        <fullName evidence="1">Uncharacterized protein</fullName>
    </submittedName>
</protein>
<organism evidence="1 2">
    <name type="scientific">Arctium lappa</name>
    <name type="common">Greater burdock</name>
    <name type="synonym">Lappa major</name>
    <dbReference type="NCBI Taxonomy" id="4217"/>
    <lineage>
        <taxon>Eukaryota</taxon>
        <taxon>Viridiplantae</taxon>
        <taxon>Streptophyta</taxon>
        <taxon>Embryophyta</taxon>
        <taxon>Tracheophyta</taxon>
        <taxon>Spermatophyta</taxon>
        <taxon>Magnoliopsida</taxon>
        <taxon>eudicotyledons</taxon>
        <taxon>Gunneridae</taxon>
        <taxon>Pentapetalae</taxon>
        <taxon>asterids</taxon>
        <taxon>campanulids</taxon>
        <taxon>Asterales</taxon>
        <taxon>Asteraceae</taxon>
        <taxon>Carduoideae</taxon>
        <taxon>Cardueae</taxon>
        <taxon>Arctiinae</taxon>
        <taxon>Arctium</taxon>
    </lineage>
</organism>
<name>A0ACB8Z5M6_ARCLA</name>